<proteinExistence type="predicted"/>
<comment type="caution">
    <text evidence="2">The sequence shown here is derived from an EMBL/GenBank/DDBJ whole genome shotgun (WGS) entry which is preliminary data.</text>
</comment>
<organism evidence="2 3">
    <name type="scientific">Apiospora phragmitis</name>
    <dbReference type="NCBI Taxonomy" id="2905665"/>
    <lineage>
        <taxon>Eukaryota</taxon>
        <taxon>Fungi</taxon>
        <taxon>Dikarya</taxon>
        <taxon>Ascomycota</taxon>
        <taxon>Pezizomycotina</taxon>
        <taxon>Sordariomycetes</taxon>
        <taxon>Xylariomycetidae</taxon>
        <taxon>Amphisphaeriales</taxon>
        <taxon>Apiosporaceae</taxon>
        <taxon>Apiospora</taxon>
    </lineage>
</organism>
<dbReference type="RefSeq" id="XP_066720298.1">
    <property type="nucleotide sequence ID" value="XM_066854443.1"/>
</dbReference>
<dbReference type="GeneID" id="92087506"/>
<dbReference type="Proteomes" id="UP001480595">
    <property type="component" value="Unassembled WGS sequence"/>
</dbReference>
<gene>
    <name evidence="2" type="ORF">PG994_003034</name>
</gene>
<protein>
    <submittedName>
        <fullName evidence="2">Uncharacterized protein</fullName>
    </submittedName>
</protein>
<feature type="compositionally biased region" description="Basic and acidic residues" evidence="1">
    <location>
        <begin position="7"/>
        <end position="23"/>
    </location>
</feature>
<evidence type="ECO:0000313" key="2">
    <source>
        <dbReference type="EMBL" id="KAK8079227.1"/>
    </source>
</evidence>
<evidence type="ECO:0000313" key="3">
    <source>
        <dbReference type="Proteomes" id="UP001480595"/>
    </source>
</evidence>
<accession>A0ABR1W752</accession>
<evidence type="ECO:0000256" key="1">
    <source>
        <dbReference type="SAM" id="MobiDB-lite"/>
    </source>
</evidence>
<name>A0ABR1W752_9PEZI</name>
<keyword evidence="3" id="KW-1185">Reference proteome</keyword>
<feature type="compositionally biased region" description="Basic and acidic residues" evidence="1">
    <location>
        <begin position="191"/>
        <end position="204"/>
    </location>
</feature>
<reference evidence="2 3" key="1">
    <citation type="submission" date="2023-01" db="EMBL/GenBank/DDBJ databases">
        <title>Analysis of 21 Apiospora genomes using comparative genomics revels a genus with tremendous synthesis potential of carbohydrate active enzymes and secondary metabolites.</title>
        <authorList>
            <person name="Sorensen T."/>
        </authorList>
    </citation>
    <scope>NUCLEOTIDE SEQUENCE [LARGE SCALE GENOMIC DNA]</scope>
    <source>
        <strain evidence="2 3">CBS 135458</strain>
    </source>
</reference>
<dbReference type="EMBL" id="JAQQWL010000003">
    <property type="protein sequence ID" value="KAK8079227.1"/>
    <property type="molecule type" value="Genomic_DNA"/>
</dbReference>
<feature type="region of interest" description="Disordered" evidence="1">
    <location>
        <begin position="1"/>
        <end position="23"/>
    </location>
</feature>
<sequence length="212" mass="23666">MLRWKTTMKEKKAKMEHGTTEGKRHPRNFTVLEIRRGWNMSAAGLHIFSDSTDDDKLVPAERTTNRERLNSLEEALKIIDKCSALGDHDSCLPFRRAADEPTRTVSEGDTACLRTHDLLSKIVVPFVAPRITADDRMIDTRSKVAGRTAAWTPRLDNRALWLADSADNPSWPAPFSASPGRPITRPAASISDRERLRPRIEARSRVGGGGGR</sequence>
<feature type="region of interest" description="Disordered" evidence="1">
    <location>
        <begin position="171"/>
        <end position="212"/>
    </location>
</feature>